<dbReference type="FunFam" id="3.30.70.3550:FF:000001">
    <property type="entry name" value="Leucyl/phenylalanyl-tRNA--protein transferase"/>
    <property type="match status" value="1"/>
</dbReference>
<organism evidence="16 17">
    <name type="scientific">Sulfuricaulis limicola</name>
    <dbReference type="NCBI Taxonomy" id="1620215"/>
    <lineage>
        <taxon>Bacteria</taxon>
        <taxon>Pseudomonadati</taxon>
        <taxon>Pseudomonadota</taxon>
        <taxon>Gammaproteobacteria</taxon>
        <taxon>Acidiferrobacterales</taxon>
        <taxon>Acidiferrobacteraceae</taxon>
        <taxon>Sulfuricaulis</taxon>
    </lineage>
</organism>
<evidence type="ECO:0000256" key="13">
    <source>
        <dbReference type="ARBA" id="ARBA00077165"/>
    </source>
</evidence>
<dbReference type="KEGG" id="slim:SCL_1964"/>
<evidence type="ECO:0000256" key="10">
    <source>
        <dbReference type="ARBA" id="ARBA00066767"/>
    </source>
</evidence>
<dbReference type="Gene3D" id="3.40.630.70">
    <property type="entry name" value="Leucyl/phenylalanyl-tRNA-protein transferase, C-terminal domain"/>
    <property type="match status" value="1"/>
</dbReference>
<evidence type="ECO:0000313" key="17">
    <source>
        <dbReference type="Proteomes" id="UP000243180"/>
    </source>
</evidence>
<evidence type="ECO:0000256" key="15">
    <source>
        <dbReference type="HAMAP-Rule" id="MF_00688"/>
    </source>
</evidence>
<comment type="catalytic activity">
    <reaction evidence="6 15">
        <text>N-terminal L-arginyl-[protein] + L-leucyl-tRNA(Leu) = N-terminal L-leucyl-L-arginyl-[protein] + tRNA(Leu) + H(+)</text>
        <dbReference type="Rhea" id="RHEA:50416"/>
        <dbReference type="Rhea" id="RHEA-COMP:9613"/>
        <dbReference type="Rhea" id="RHEA-COMP:9622"/>
        <dbReference type="Rhea" id="RHEA-COMP:12672"/>
        <dbReference type="Rhea" id="RHEA-COMP:12673"/>
        <dbReference type="ChEBI" id="CHEBI:15378"/>
        <dbReference type="ChEBI" id="CHEBI:64719"/>
        <dbReference type="ChEBI" id="CHEBI:78442"/>
        <dbReference type="ChEBI" id="CHEBI:78494"/>
        <dbReference type="ChEBI" id="CHEBI:133044"/>
        <dbReference type="EC" id="2.3.2.6"/>
    </reaction>
</comment>
<keyword evidence="17" id="KW-1185">Reference proteome</keyword>
<evidence type="ECO:0000256" key="6">
    <source>
        <dbReference type="ARBA" id="ARBA00050652"/>
    </source>
</evidence>
<comment type="subcellular location">
    <subcellularLocation>
        <location evidence="1 15">Cytoplasm</location>
    </subcellularLocation>
</comment>
<dbReference type="PANTHER" id="PTHR30098:SF2">
    <property type="entry name" value="LEUCYL_PHENYLALANYL-TRNA--PROTEIN TRANSFERASE"/>
    <property type="match status" value="1"/>
</dbReference>
<keyword evidence="2 15" id="KW-0963">Cytoplasm</keyword>
<dbReference type="GO" id="GO:0008914">
    <property type="term" value="F:leucyl-tRNA--protein transferase activity"/>
    <property type="evidence" value="ECO:0007669"/>
    <property type="project" value="UniProtKB-UniRule"/>
</dbReference>
<evidence type="ECO:0000256" key="2">
    <source>
        <dbReference type="ARBA" id="ARBA00022490"/>
    </source>
</evidence>
<dbReference type="FunFam" id="3.40.630.70:FF:000001">
    <property type="entry name" value="Leucyl/phenylalanyl-tRNA--protein transferase"/>
    <property type="match status" value="1"/>
</dbReference>
<dbReference type="PANTHER" id="PTHR30098">
    <property type="entry name" value="LEUCYL/PHENYLALANYL-TRNA--PROTEIN TRANSFERASE"/>
    <property type="match status" value="1"/>
</dbReference>
<sequence length="244" mass="27328">MFVLKPDSTDLRFPPVELASPEGLLAVGGDLRAERLLEAYRHGIFPWYNPGQPILWWSPDPRAVLFPAKLRVSRSLDKTLRRGKFGVTLDTAFREVMEQCAAPRNRRAGPGTWITPEMIEAYCVLHQRGLAHSVEARHDGKLVGGLYGVALGGAFFGESMFTHETDASKVAFVQLVRQLAAWGFDFIDCQLPSAHLTSLGAEEIRRREFLERLEQALQQPGWPGRWRFEADPAILTGSHTPARP</sequence>
<evidence type="ECO:0000313" key="16">
    <source>
        <dbReference type="EMBL" id="BAV34255.1"/>
    </source>
</evidence>
<reference evidence="16 17" key="1">
    <citation type="submission" date="2015-05" db="EMBL/GenBank/DDBJ databases">
        <title>Complete genome sequence of a sulfur-oxidizing gammaproteobacterium strain HA5.</title>
        <authorList>
            <person name="Miura A."/>
            <person name="Kojima H."/>
            <person name="Fukui M."/>
        </authorList>
    </citation>
    <scope>NUCLEOTIDE SEQUENCE [LARGE SCALE GENOMIC DNA]</scope>
    <source>
        <strain evidence="16 17">HA5</strain>
    </source>
</reference>
<dbReference type="InterPro" id="IPR042221">
    <property type="entry name" value="Leu/Phe-tRNA_Trfase_N"/>
</dbReference>
<comment type="catalytic activity">
    <reaction evidence="5 15">
        <text>L-phenylalanyl-tRNA(Phe) + an N-terminal L-alpha-aminoacyl-[protein] = an N-terminal L-phenylalanyl-L-alpha-aminoacyl-[protein] + tRNA(Phe)</text>
        <dbReference type="Rhea" id="RHEA:43632"/>
        <dbReference type="Rhea" id="RHEA-COMP:9668"/>
        <dbReference type="Rhea" id="RHEA-COMP:9699"/>
        <dbReference type="Rhea" id="RHEA-COMP:10636"/>
        <dbReference type="Rhea" id="RHEA-COMP:10637"/>
        <dbReference type="ChEBI" id="CHEBI:78442"/>
        <dbReference type="ChEBI" id="CHEBI:78531"/>
        <dbReference type="ChEBI" id="CHEBI:78597"/>
        <dbReference type="ChEBI" id="CHEBI:83561"/>
        <dbReference type="EC" id="2.3.2.6"/>
    </reaction>
</comment>
<comment type="catalytic activity">
    <reaction evidence="7 15">
        <text>N-terminal L-lysyl-[protein] + L-leucyl-tRNA(Leu) = N-terminal L-leucyl-L-lysyl-[protein] + tRNA(Leu) + H(+)</text>
        <dbReference type="Rhea" id="RHEA:12340"/>
        <dbReference type="Rhea" id="RHEA-COMP:9613"/>
        <dbReference type="Rhea" id="RHEA-COMP:9622"/>
        <dbReference type="Rhea" id="RHEA-COMP:12670"/>
        <dbReference type="Rhea" id="RHEA-COMP:12671"/>
        <dbReference type="ChEBI" id="CHEBI:15378"/>
        <dbReference type="ChEBI" id="CHEBI:65249"/>
        <dbReference type="ChEBI" id="CHEBI:78442"/>
        <dbReference type="ChEBI" id="CHEBI:78494"/>
        <dbReference type="ChEBI" id="CHEBI:133043"/>
        <dbReference type="EC" id="2.3.2.6"/>
    </reaction>
</comment>
<comment type="similarity">
    <text evidence="9 15">Belongs to the L/F-transferase family.</text>
</comment>
<accession>A0A1B4XHH3</accession>
<dbReference type="AlphaFoldDB" id="A0A1B4XHH3"/>
<evidence type="ECO:0000256" key="7">
    <source>
        <dbReference type="ARBA" id="ARBA00051538"/>
    </source>
</evidence>
<dbReference type="Proteomes" id="UP000243180">
    <property type="component" value="Chromosome"/>
</dbReference>
<dbReference type="GO" id="GO:0030163">
    <property type="term" value="P:protein catabolic process"/>
    <property type="evidence" value="ECO:0007669"/>
    <property type="project" value="UniProtKB-UniRule"/>
</dbReference>
<keyword evidence="3 15" id="KW-0808">Transferase</keyword>
<dbReference type="NCBIfam" id="TIGR00667">
    <property type="entry name" value="aat"/>
    <property type="match status" value="1"/>
</dbReference>
<name>A0A1B4XHH3_9GAMM</name>
<dbReference type="InterPro" id="IPR042203">
    <property type="entry name" value="Leu/Phe-tRNA_Trfase_C"/>
</dbReference>
<dbReference type="GO" id="GO:0005737">
    <property type="term" value="C:cytoplasm"/>
    <property type="evidence" value="ECO:0007669"/>
    <property type="project" value="UniProtKB-SubCell"/>
</dbReference>
<evidence type="ECO:0000256" key="5">
    <source>
        <dbReference type="ARBA" id="ARBA00050607"/>
    </source>
</evidence>
<keyword evidence="4 15" id="KW-0012">Acyltransferase</keyword>
<evidence type="ECO:0000256" key="12">
    <source>
        <dbReference type="ARBA" id="ARBA00077136"/>
    </source>
</evidence>
<evidence type="ECO:0000256" key="14">
    <source>
        <dbReference type="ARBA" id="ARBA00083640"/>
    </source>
</evidence>
<evidence type="ECO:0000256" key="1">
    <source>
        <dbReference type="ARBA" id="ARBA00004496"/>
    </source>
</evidence>
<dbReference type="RefSeq" id="WP_096361021.1">
    <property type="nucleotide sequence ID" value="NZ_AP014879.1"/>
</dbReference>
<dbReference type="Gene3D" id="3.30.70.3550">
    <property type="entry name" value="Leucyl/phenylalanyl-tRNA-protein transferase, N-terminal domain"/>
    <property type="match status" value="1"/>
</dbReference>
<evidence type="ECO:0000256" key="4">
    <source>
        <dbReference type="ARBA" id="ARBA00023315"/>
    </source>
</evidence>
<dbReference type="InterPro" id="IPR004616">
    <property type="entry name" value="Leu/Phe-tRNA_Trfase"/>
</dbReference>
<evidence type="ECO:0000256" key="9">
    <source>
        <dbReference type="ARBA" id="ARBA00061535"/>
    </source>
</evidence>
<gene>
    <name evidence="15" type="primary">aat</name>
    <name evidence="16" type="ORF">SCL_1964</name>
</gene>
<dbReference type="InParanoid" id="A0A1B4XHH3"/>
<dbReference type="InterPro" id="IPR016181">
    <property type="entry name" value="Acyl_CoA_acyltransferase"/>
</dbReference>
<evidence type="ECO:0000256" key="8">
    <source>
        <dbReference type="ARBA" id="ARBA00054043"/>
    </source>
</evidence>
<protein>
    <recommendedName>
        <fullName evidence="11 15">Leucyl/phenylalanyl-tRNA--protein transferase</fullName>
        <ecNumber evidence="10 15">2.3.2.6</ecNumber>
    </recommendedName>
    <alternativeName>
        <fullName evidence="12 15">L/F-transferase</fullName>
    </alternativeName>
    <alternativeName>
        <fullName evidence="13 15">Leucyltransferase</fullName>
    </alternativeName>
    <alternativeName>
        <fullName evidence="14 15">Phenyalanyltransferase</fullName>
    </alternativeName>
</protein>
<proteinExistence type="inferred from homology"/>
<dbReference type="HAMAP" id="MF_00688">
    <property type="entry name" value="Leu_Phe_trans"/>
    <property type="match status" value="1"/>
</dbReference>
<dbReference type="EMBL" id="AP014879">
    <property type="protein sequence ID" value="BAV34255.1"/>
    <property type="molecule type" value="Genomic_DNA"/>
</dbReference>
<evidence type="ECO:0000256" key="3">
    <source>
        <dbReference type="ARBA" id="ARBA00022679"/>
    </source>
</evidence>
<dbReference type="FunCoup" id="A0A1B4XHH3">
    <property type="interactions" value="291"/>
</dbReference>
<dbReference type="SUPFAM" id="SSF55729">
    <property type="entry name" value="Acyl-CoA N-acyltransferases (Nat)"/>
    <property type="match status" value="1"/>
</dbReference>
<dbReference type="Pfam" id="PF03588">
    <property type="entry name" value="Leu_Phe_trans"/>
    <property type="match status" value="1"/>
</dbReference>
<evidence type="ECO:0000256" key="11">
    <source>
        <dbReference type="ARBA" id="ARBA00074372"/>
    </source>
</evidence>
<dbReference type="EC" id="2.3.2.6" evidence="10 15"/>
<dbReference type="OrthoDB" id="9790282at2"/>
<comment type="function">
    <text evidence="8 15">Functions in the N-end rule pathway of protein degradation where it conjugates Leu, Phe and, less efficiently, Met from aminoacyl-tRNAs to the N-termini of proteins containing an N-terminal arginine or lysine.</text>
</comment>